<dbReference type="SUPFAM" id="SSF57586">
    <property type="entry name" value="TNF receptor-like"/>
    <property type="match status" value="1"/>
</dbReference>
<dbReference type="InterPro" id="IPR053107">
    <property type="entry name" value="TNFRSF18"/>
</dbReference>
<name>A0ABD0WU10_UMBPY</name>
<proteinExistence type="predicted"/>
<evidence type="ECO:0000259" key="3">
    <source>
        <dbReference type="PROSITE" id="PS50050"/>
    </source>
</evidence>
<reference evidence="4 5" key="1">
    <citation type="submission" date="2024-06" db="EMBL/GenBank/DDBJ databases">
        <authorList>
            <person name="Pan Q."/>
            <person name="Wen M."/>
            <person name="Jouanno E."/>
            <person name="Zahm M."/>
            <person name="Klopp C."/>
            <person name="Cabau C."/>
            <person name="Louis A."/>
            <person name="Berthelot C."/>
            <person name="Parey E."/>
            <person name="Roest Crollius H."/>
            <person name="Montfort J."/>
            <person name="Robinson-Rechavi M."/>
            <person name="Bouchez O."/>
            <person name="Lampietro C."/>
            <person name="Lopez Roques C."/>
            <person name="Donnadieu C."/>
            <person name="Postlethwait J."/>
            <person name="Bobe J."/>
            <person name="Verreycken H."/>
            <person name="Guiguen Y."/>
        </authorList>
    </citation>
    <scope>NUCLEOTIDE SEQUENCE [LARGE SCALE GENOMIC DNA]</scope>
    <source>
        <strain evidence="4">Up_M1</strain>
        <tissue evidence="4">Testis</tissue>
    </source>
</reference>
<organism evidence="4 5">
    <name type="scientific">Umbra pygmaea</name>
    <name type="common">Eastern mudminnow</name>
    <dbReference type="NCBI Taxonomy" id="75934"/>
    <lineage>
        <taxon>Eukaryota</taxon>
        <taxon>Metazoa</taxon>
        <taxon>Chordata</taxon>
        <taxon>Craniata</taxon>
        <taxon>Vertebrata</taxon>
        <taxon>Euteleostomi</taxon>
        <taxon>Actinopterygii</taxon>
        <taxon>Neopterygii</taxon>
        <taxon>Teleostei</taxon>
        <taxon>Protacanthopterygii</taxon>
        <taxon>Esociformes</taxon>
        <taxon>Umbridae</taxon>
        <taxon>Umbra</taxon>
    </lineage>
</organism>
<dbReference type="Gene3D" id="2.10.50.10">
    <property type="entry name" value="Tumor Necrosis Factor Receptor, subunit A, domain 2"/>
    <property type="match status" value="2"/>
</dbReference>
<dbReference type="EMBL" id="JAGEUA010000005">
    <property type="protein sequence ID" value="KAL0978733.1"/>
    <property type="molecule type" value="Genomic_DNA"/>
</dbReference>
<dbReference type="Proteomes" id="UP001557470">
    <property type="component" value="Unassembled WGS sequence"/>
</dbReference>
<feature type="repeat" description="TNFR-Cys" evidence="1">
    <location>
        <begin position="86"/>
        <end position="123"/>
    </location>
</feature>
<dbReference type="SMART" id="SM00208">
    <property type="entry name" value="TNFR"/>
    <property type="match status" value="3"/>
</dbReference>
<evidence type="ECO:0000256" key="1">
    <source>
        <dbReference type="PROSITE-ProRule" id="PRU00206"/>
    </source>
</evidence>
<dbReference type="AlphaFoldDB" id="A0ABD0WU10"/>
<accession>A0ABD0WU10</accession>
<dbReference type="PROSITE" id="PS00652">
    <property type="entry name" value="TNFR_NGFR_1"/>
    <property type="match status" value="1"/>
</dbReference>
<comment type="caution">
    <text evidence="4">The sequence shown here is derived from an EMBL/GenBank/DDBJ whole genome shotgun (WGS) entry which is preliminary data.</text>
</comment>
<keyword evidence="1" id="KW-1015">Disulfide bond</keyword>
<dbReference type="CDD" id="cd00185">
    <property type="entry name" value="TNFRSF"/>
    <property type="match status" value="1"/>
</dbReference>
<keyword evidence="2" id="KW-0472">Membrane</keyword>
<dbReference type="SMART" id="SM01411">
    <property type="entry name" value="Ephrin_rec_like"/>
    <property type="match status" value="2"/>
</dbReference>
<keyword evidence="2" id="KW-1133">Transmembrane helix</keyword>
<sequence length="301" mass="33221">MRGGDLTSLSIIHKTLVRKTTMLIIMDTQYTLMTCLLIFGTMGVALDPPCNKTSCYEKNNLCCNLCPAGTFVKKDCTAKVQTKCEACPNGFYSEANDHMKECIKCNTCQHVDMKCTSTANAICSCPGILCLDTYCTKCVQMKCSKGEELNRTGEYEFIYKCDPCPNNTYSDTEDGVCKPLTKCEANVSNFLGNKTHNAQCGTPALPKEEESPGLIQITWVTGFFFFGFSFLMFASLVCIWLTRNKHTVNNCPPTRNSIASQDICGCPLSKEETVGQHIQKAESKDNSSDGLLYSRESIGIV</sequence>
<evidence type="ECO:0000256" key="2">
    <source>
        <dbReference type="SAM" id="Phobius"/>
    </source>
</evidence>
<dbReference type="InterPro" id="IPR001368">
    <property type="entry name" value="TNFR/NGFR_Cys_rich_reg"/>
</dbReference>
<feature type="transmembrane region" description="Helical" evidence="2">
    <location>
        <begin position="217"/>
        <end position="241"/>
    </location>
</feature>
<dbReference type="PANTHER" id="PTHR47388:SF1">
    <property type="entry name" value="TUMOR NECROSIS FACTOR RECEPTOR SUPERFAMILY MEMBER 18"/>
    <property type="match status" value="1"/>
</dbReference>
<feature type="domain" description="TNFR-Cys" evidence="3">
    <location>
        <begin position="86"/>
        <end position="123"/>
    </location>
</feature>
<evidence type="ECO:0000313" key="5">
    <source>
        <dbReference type="Proteomes" id="UP001557470"/>
    </source>
</evidence>
<dbReference type="PROSITE" id="PS50050">
    <property type="entry name" value="TNFR_NGFR_2"/>
    <property type="match status" value="1"/>
</dbReference>
<gene>
    <name evidence="4" type="ORF">UPYG_G00174440</name>
</gene>
<dbReference type="PANTHER" id="PTHR47388">
    <property type="entry name" value="TUMOR NECROSIS FACTOR RECEPTOR SUPERFAMILY MEMBER 18"/>
    <property type="match status" value="1"/>
</dbReference>
<keyword evidence="5" id="KW-1185">Reference proteome</keyword>
<comment type="caution">
    <text evidence="1">Lacks conserved residue(s) required for the propagation of feature annotation.</text>
</comment>
<protein>
    <recommendedName>
        <fullName evidence="3">TNFR-Cys domain-containing protein</fullName>
    </recommendedName>
</protein>
<keyword evidence="2" id="KW-0812">Transmembrane</keyword>
<dbReference type="Pfam" id="PF00020">
    <property type="entry name" value="TNFR_c6"/>
    <property type="match status" value="1"/>
</dbReference>
<evidence type="ECO:0000313" key="4">
    <source>
        <dbReference type="EMBL" id="KAL0978733.1"/>
    </source>
</evidence>
<feature type="disulfide bond" evidence="1">
    <location>
        <begin position="87"/>
        <end position="102"/>
    </location>
</feature>